<dbReference type="EMBL" id="BMNI01000003">
    <property type="protein sequence ID" value="GGO89162.1"/>
    <property type="molecule type" value="Genomic_DNA"/>
</dbReference>
<keyword evidence="2" id="KW-1185">Reference proteome</keyword>
<protein>
    <recommendedName>
        <fullName evidence="3">Energy transducer TonB</fullName>
    </recommendedName>
</protein>
<gene>
    <name evidence="1" type="ORF">GCM10011584_17900</name>
</gene>
<reference evidence="2" key="1">
    <citation type="journal article" date="2019" name="Int. J. Syst. Evol. Microbiol.">
        <title>The Global Catalogue of Microorganisms (GCM) 10K type strain sequencing project: providing services to taxonomists for standard genome sequencing and annotation.</title>
        <authorList>
            <consortium name="The Broad Institute Genomics Platform"/>
            <consortium name="The Broad Institute Genome Sequencing Center for Infectious Disease"/>
            <person name="Wu L."/>
            <person name="Ma J."/>
        </authorList>
    </citation>
    <scope>NUCLEOTIDE SEQUENCE [LARGE SCALE GENOMIC DNA]</scope>
    <source>
        <strain evidence="2">CGMCC 4.7371</strain>
    </source>
</reference>
<dbReference type="Proteomes" id="UP000655410">
    <property type="component" value="Unassembled WGS sequence"/>
</dbReference>
<evidence type="ECO:0008006" key="3">
    <source>
        <dbReference type="Google" id="ProtNLM"/>
    </source>
</evidence>
<comment type="caution">
    <text evidence="1">The sequence shown here is derived from an EMBL/GenBank/DDBJ whole genome shotgun (WGS) entry which is preliminary data.</text>
</comment>
<name>A0ABQ2NBB9_9ACTN</name>
<sequence>MNFRGPRTLSQTMTFAVAKACVATFAVLAGHVTLSVASDLYGFASPAEPAPAQVVEVQQSELVLAP</sequence>
<proteinExistence type="predicted"/>
<organism evidence="1 2">
    <name type="scientific">Nocardioides phosphati</name>
    <dbReference type="NCBI Taxonomy" id="1867775"/>
    <lineage>
        <taxon>Bacteria</taxon>
        <taxon>Bacillati</taxon>
        <taxon>Actinomycetota</taxon>
        <taxon>Actinomycetes</taxon>
        <taxon>Propionibacteriales</taxon>
        <taxon>Nocardioidaceae</taxon>
        <taxon>Nocardioides</taxon>
    </lineage>
</organism>
<evidence type="ECO:0000313" key="1">
    <source>
        <dbReference type="EMBL" id="GGO89162.1"/>
    </source>
</evidence>
<evidence type="ECO:0000313" key="2">
    <source>
        <dbReference type="Proteomes" id="UP000655410"/>
    </source>
</evidence>
<accession>A0ABQ2NBB9</accession>